<gene>
    <name evidence="1" type="ORF">NBH21_19195</name>
</gene>
<evidence type="ECO:0008006" key="3">
    <source>
        <dbReference type="Google" id="ProtNLM"/>
    </source>
</evidence>
<dbReference type="RefSeq" id="WP_250912895.1">
    <property type="nucleotide sequence ID" value="NZ_JAMXLX010000006.1"/>
</dbReference>
<name>A0AAJ1F6F6_9HYPH</name>
<reference evidence="1" key="1">
    <citation type="submission" date="2022-06" db="EMBL/GenBank/DDBJ databases">
        <authorList>
            <person name="Sun Q."/>
        </authorList>
    </citation>
    <scope>NUCLEOTIDE SEQUENCE</scope>
    <source>
        <strain evidence="1">S101</strain>
    </source>
</reference>
<comment type="caution">
    <text evidence="1">The sequence shown here is derived from an EMBL/GenBank/DDBJ whole genome shotgun (WGS) entry which is preliminary data.</text>
</comment>
<sequence length="326" mass="35812">MQTRLCLTCDDTAAGYLKAVHATSSPRPEIVPLPARLIRAPIASAQPKHGLPPGGGKTSLPPAVEPDIAGVFSRLGEVERCELYIDPDPNSQLLMTLLLTRALVDGIDHRRLFLVHAPARWGQVDASTPPERVASPTQVEERHLSAAASFWSAYCAPTPEAWLGLRHQDMALFPFLVNARDALLDDLPRRDTGLGACERLALETIGIEGAKVNELFGAFYREPARLIDRPQIVSLLGSLASGAAPLIDGLEGRLGADDVLEDADAWDRFRESRVRLTDVGHKILAGELDFVETHGIDRWWGGTRLTGRQCWRWDHRTRSLAHPAED</sequence>
<proteinExistence type="predicted"/>
<evidence type="ECO:0000313" key="1">
    <source>
        <dbReference type="EMBL" id="MCO5958910.1"/>
    </source>
</evidence>
<dbReference type="AlphaFoldDB" id="A0AAJ1F6F6"/>
<protein>
    <recommendedName>
        <fullName evidence="3">DUF1835 domain-containing protein</fullName>
    </recommendedName>
</protein>
<organism evidence="1 2">
    <name type="scientific">Ciceribacter sichuanensis</name>
    <dbReference type="NCBI Taxonomy" id="2949647"/>
    <lineage>
        <taxon>Bacteria</taxon>
        <taxon>Pseudomonadati</taxon>
        <taxon>Pseudomonadota</taxon>
        <taxon>Alphaproteobacteria</taxon>
        <taxon>Hyphomicrobiales</taxon>
        <taxon>Rhizobiaceae</taxon>
        <taxon>Ciceribacter</taxon>
    </lineage>
</organism>
<dbReference type="Proteomes" id="UP001155380">
    <property type="component" value="Unassembled WGS sequence"/>
</dbReference>
<accession>A0AAJ1F6F6</accession>
<evidence type="ECO:0000313" key="2">
    <source>
        <dbReference type="Proteomes" id="UP001155380"/>
    </source>
</evidence>
<dbReference type="EMBL" id="JAMXLX010000006">
    <property type="protein sequence ID" value="MCO5958910.1"/>
    <property type="molecule type" value="Genomic_DNA"/>
</dbReference>